<protein>
    <submittedName>
        <fullName evidence="2">GDSL-type esterase/lipase family protein</fullName>
    </submittedName>
</protein>
<dbReference type="PANTHER" id="PTHR30383">
    <property type="entry name" value="THIOESTERASE 1/PROTEASE 1/LYSOPHOSPHOLIPASE L1"/>
    <property type="match status" value="1"/>
</dbReference>
<comment type="caution">
    <text evidence="2">The sequence shown here is derived from an EMBL/GenBank/DDBJ whole genome shotgun (WGS) entry which is preliminary data.</text>
</comment>
<reference evidence="3" key="1">
    <citation type="journal article" date="2019" name="Int. J. Syst. Evol. Microbiol.">
        <title>The Global Catalogue of Microorganisms (GCM) 10K type strain sequencing project: providing services to taxonomists for standard genome sequencing and annotation.</title>
        <authorList>
            <consortium name="The Broad Institute Genomics Platform"/>
            <consortium name="The Broad Institute Genome Sequencing Center for Infectious Disease"/>
            <person name="Wu L."/>
            <person name="Ma J."/>
        </authorList>
    </citation>
    <scope>NUCLEOTIDE SEQUENCE [LARGE SCALE GENOMIC DNA]</scope>
    <source>
        <strain evidence="3">IBRC-M 10813</strain>
    </source>
</reference>
<dbReference type="Proteomes" id="UP001595843">
    <property type="component" value="Unassembled WGS sequence"/>
</dbReference>
<organism evidence="2 3">
    <name type="scientific">Salinithrix halophila</name>
    <dbReference type="NCBI Taxonomy" id="1485204"/>
    <lineage>
        <taxon>Bacteria</taxon>
        <taxon>Bacillati</taxon>
        <taxon>Bacillota</taxon>
        <taxon>Bacilli</taxon>
        <taxon>Bacillales</taxon>
        <taxon>Thermoactinomycetaceae</taxon>
        <taxon>Salinithrix</taxon>
    </lineage>
</organism>
<dbReference type="Pfam" id="PF13472">
    <property type="entry name" value="Lipase_GDSL_2"/>
    <property type="match status" value="1"/>
</dbReference>
<keyword evidence="3" id="KW-1185">Reference proteome</keyword>
<sequence length="257" mass="28809">MKYKGRSVWILFSVLAGSLVLIAAGFSLVMQEISAPYFGSQSTALTENPSSPEEGLFLALGDSLTRGTGDSKGQGYVGRVRTALQKKERSLRVINLGIKGQTSYQLRNQMTQKRIRQLLNQADHISLTIGGNDLIRASGTPDQPNLKRAEATRKKYKKNLRRILTDIRQENPNAPVFLIGLYNPFSALENKEKTTTEVVLWNQTIHSVSQEFEGIVVIPVSDIFQLHPKLLYKDQLHPNDKGYEVIAERLLQAMNTR</sequence>
<feature type="domain" description="SGNH hydrolase-type esterase" evidence="1">
    <location>
        <begin position="59"/>
        <end position="245"/>
    </location>
</feature>
<dbReference type="PANTHER" id="PTHR30383:SF27">
    <property type="entry name" value="SPORE GERMINATION LIPASE LIPC"/>
    <property type="match status" value="1"/>
</dbReference>
<evidence type="ECO:0000313" key="3">
    <source>
        <dbReference type="Proteomes" id="UP001595843"/>
    </source>
</evidence>
<dbReference type="Gene3D" id="3.40.50.1110">
    <property type="entry name" value="SGNH hydrolase"/>
    <property type="match status" value="1"/>
</dbReference>
<evidence type="ECO:0000313" key="2">
    <source>
        <dbReference type="EMBL" id="MFC4078347.1"/>
    </source>
</evidence>
<dbReference type="EMBL" id="JBHSAP010000018">
    <property type="protein sequence ID" value="MFC4078347.1"/>
    <property type="molecule type" value="Genomic_DNA"/>
</dbReference>
<gene>
    <name evidence="2" type="ORF">ACFOUO_16235</name>
</gene>
<dbReference type="SUPFAM" id="SSF52266">
    <property type="entry name" value="SGNH hydrolase"/>
    <property type="match status" value="1"/>
</dbReference>
<evidence type="ECO:0000259" key="1">
    <source>
        <dbReference type="Pfam" id="PF13472"/>
    </source>
</evidence>
<dbReference type="InterPro" id="IPR013830">
    <property type="entry name" value="SGNH_hydro"/>
</dbReference>
<name>A0ABV8JH81_9BACL</name>
<dbReference type="RefSeq" id="WP_380706156.1">
    <property type="nucleotide sequence ID" value="NZ_JBHSAP010000018.1"/>
</dbReference>
<dbReference type="InterPro" id="IPR051532">
    <property type="entry name" value="Ester_Hydrolysis_Enzymes"/>
</dbReference>
<accession>A0ABV8JH81</accession>
<proteinExistence type="predicted"/>
<dbReference type="InterPro" id="IPR036514">
    <property type="entry name" value="SGNH_hydro_sf"/>
</dbReference>